<evidence type="ECO:0000313" key="2">
    <source>
        <dbReference type="EMBL" id="TRZ09576.1"/>
    </source>
</evidence>
<feature type="region of interest" description="Disordered" evidence="1">
    <location>
        <begin position="55"/>
        <end position="79"/>
    </location>
</feature>
<dbReference type="AlphaFoldDB" id="A0A8K1G0P0"/>
<keyword evidence="3" id="KW-1185">Reference proteome</keyword>
<proteinExistence type="predicted"/>
<sequence>MDPNQMKDGILCSALFFHRQSCIHGFQNQGCGAAGASPEQAMEMFQGLGELGMFPWRGEGSRESSEPLAGPEGAPGELERDWRQGMEGQDTGNSFALPEGRDGWDFGKELFPLRVVRSWDGIPREAVAAPASLEVSKARLDRAGITLG</sequence>
<name>A0A8K1G0P0_9PASS</name>
<accession>A0A8K1G0P0</accession>
<dbReference type="EMBL" id="SWJQ01001037">
    <property type="protein sequence ID" value="TRZ09576.1"/>
    <property type="molecule type" value="Genomic_DNA"/>
</dbReference>
<protein>
    <submittedName>
        <fullName evidence="2">Uncharacterized protein</fullName>
    </submittedName>
</protein>
<gene>
    <name evidence="2" type="ORF">HGM15179_017530</name>
</gene>
<reference evidence="2" key="1">
    <citation type="submission" date="2019-04" db="EMBL/GenBank/DDBJ databases">
        <title>Genome assembly of Zosterops borbonicus 15179.</title>
        <authorList>
            <person name="Leroy T."/>
            <person name="Anselmetti Y."/>
            <person name="Tilak M.-K."/>
            <person name="Nabholz B."/>
        </authorList>
    </citation>
    <scope>NUCLEOTIDE SEQUENCE</scope>
    <source>
        <strain evidence="2">HGM_15179</strain>
        <tissue evidence="2">Muscle</tissue>
    </source>
</reference>
<evidence type="ECO:0000313" key="3">
    <source>
        <dbReference type="Proteomes" id="UP000796761"/>
    </source>
</evidence>
<evidence type="ECO:0000256" key="1">
    <source>
        <dbReference type="SAM" id="MobiDB-lite"/>
    </source>
</evidence>
<dbReference type="Proteomes" id="UP000796761">
    <property type="component" value="Unassembled WGS sequence"/>
</dbReference>
<comment type="caution">
    <text evidence="2">The sequence shown here is derived from an EMBL/GenBank/DDBJ whole genome shotgun (WGS) entry which is preliminary data.</text>
</comment>
<organism evidence="2 3">
    <name type="scientific">Zosterops borbonicus</name>
    <dbReference type="NCBI Taxonomy" id="364589"/>
    <lineage>
        <taxon>Eukaryota</taxon>
        <taxon>Metazoa</taxon>
        <taxon>Chordata</taxon>
        <taxon>Craniata</taxon>
        <taxon>Vertebrata</taxon>
        <taxon>Euteleostomi</taxon>
        <taxon>Archelosauria</taxon>
        <taxon>Archosauria</taxon>
        <taxon>Dinosauria</taxon>
        <taxon>Saurischia</taxon>
        <taxon>Theropoda</taxon>
        <taxon>Coelurosauria</taxon>
        <taxon>Aves</taxon>
        <taxon>Neognathae</taxon>
        <taxon>Neoaves</taxon>
        <taxon>Telluraves</taxon>
        <taxon>Australaves</taxon>
        <taxon>Passeriformes</taxon>
        <taxon>Sylvioidea</taxon>
        <taxon>Zosteropidae</taxon>
        <taxon>Zosterops</taxon>
    </lineage>
</organism>